<name>A0A0F9DF25_9ZZZZ</name>
<accession>A0A0F9DF25</accession>
<evidence type="ECO:0000313" key="1">
    <source>
        <dbReference type="EMBL" id="KKL60313.1"/>
    </source>
</evidence>
<feature type="non-terminal residue" evidence="1">
    <location>
        <position position="1"/>
    </location>
</feature>
<gene>
    <name evidence="1" type="ORF">LCGC14_2206600</name>
</gene>
<organism evidence="1">
    <name type="scientific">marine sediment metagenome</name>
    <dbReference type="NCBI Taxonomy" id="412755"/>
    <lineage>
        <taxon>unclassified sequences</taxon>
        <taxon>metagenomes</taxon>
        <taxon>ecological metagenomes</taxon>
    </lineage>
</organism>
<dbReference type="EMBL" id="LAZR01029192">
    <property type="protein sequence ID" value="KKL60313.1"/>
    <property type="molecule type" value="Genomic_DNA"/>
</dbReference>
<reference evidence="1" key="1">
    <citation type="journal article" date="2015" name="Nature">
        <title>Complex archaea that bridge the gap between prokaryotes and eukaryotes.</title>
        <authorList>
            <person name="Spang A."/>
            <person name="Saw J.H."/>
            <person name="Jorgensen S.L."/>
            <person name="Zaremba-Niedzwiedzka K."/>
            <person name="Martijn J."/>
            <person name="Lind A.E."/>
            <person name="van Eijk R."/>
            <person name="Schleper C."/>
            <person name="Guy L."/>
            <person name="Ettema T.J."/>
        </authorList>
    </citation>
    <scope>NUCLEOTIDE SEQUENCE</scope>
</reference>
<protein>
    <submittedName>
        <fullName evidence="1">Uncharacterized protein</fullName>
    </submittedName>
</protein>
<proteinExistence type="predicted"/>
<comment type="caution">
    <text evidence="1">The sequence shown here is derived from an EMBL/GenBank/DDBJ whole genome shotgun (WGS) entry which is preliminary data.</text>
</comment>
<dbReference type="AlphaFoldDB" id="A0A0F9DF25"/>
<sequence length="115" mass="12050">QAGNLAAAQATPAYPDLAAANAMPGISITSPMTQYAMGAQYGQNMAGAQMAQPQTAWAHGLVNAQNQLGGQVARDQEALGWGGLAAQNQAAAQQMDLFGQGNLLRLLSSMYNQWW</sequence>